<dbReference type="Gene3D" id="2.60.120.200">
    <property type="match status" value="1"/>
</dbReference>
<dbReference type="SUPFAM" id="SSF49899">
    <property type="entry name" value="Concanavalin A-like lectins/glucanases"/>
    <property type="match status" value="1"/>
</dbReference>
<proteinExistence type="predicted"/>
<keyword evidence="1" id="KW-0472">Membrane</keyword>
<evidence type="ECO:0000313" key="2">
    <source>
        <dbReference type="EMBL" id="QHT17946.1"/>
    </source>
</evidence>
<feature type="transmembrane region" description="Helical" evidence="1">
    <location>
        <begin position="5"/>
        <end position="23"/>
    </location>
</feature>
<organism evidence="2">
    <name type="scientific">viral metagenome</name>
    <dbReference type="NCBI Taxonomy" id="1070528"/>
    <lineage>
        <taxon>unclassified sequences</taxon>
        <taxon>metagenomes</taxon>
        <taxon>organismal metagenomes</taxon>
    </lineage>
</organism>
<protein>
    <recommendedName>
        <fullName evidence="3">Lectin/glucanase superfamily protein</fullName>
    </recommendedName>
</protein>
<reference evidence="2" key="1">
    <citation type="journal article" date="2020" name="Nature">
        <title>Giant virus diversity and host interactions through global metagenomics.</title>
        <authorList>
            <person name="Schulz F."/>
            <person name="Roux S."/>
            <person name="Paez-Espino D."/>
            <person name="Jungbluth S."/>
            <person name="Walsh D.A."/>
            <person name="Denef V.J."/>
            <person name="McMahon K.D."/>
            <person name="Konstantinidis K.T."/>
            <person name="Eloe-Fadrosh E.A."/>
            <person name="Kyrpides N.C."/>
            <person name="Woyke T."/>
        </authorList>
    </citation>
    <scope>NUCLEOTIDE SEQUENCE</scope>
    <source>
        <strain evidence="2">GVMAG-M-3300023174-3</strain>
    </source>
</reference>
<evidence type="ECO:0008006" key="3">
    <source>
        <dbReference type="Google" id="ProtNLM"/>
    </source>
</evidence>
<dbReference type="InterPro" id="IPR013320">
    <property type="entry name" value="ConA-like_dom_sf"/>
</dbReference>
<keyword evidence="1" id="KW-1133">Transmembrane helix</keyword>
<keyword evidence="1" id="KW-0812">Transmembrane</keyword>
<dbReference type="AlphaFoldDB" id="A0A6C0DM27"/>
<name>A0A6C0DM27_9ZZZZ</name>
<sequence>MNVSVIIILILIVVLIYILYHYYSNTASTLQTTASLNGGALPAIPISDSPTSARYAYGIWVYVNTWDNQRDKVLFSRNGNLVLSLDTAQPTLRCKVSMQDGTIQSVKLTDNFPIQKWVNIIVSFDGQFFDGYLNGKLVTSQRFGNAATGAIVLPANPPDKSVPVYLGYAGTPAYVKQDIYIGLFKRWASPMDPQTAWNTYMAGNGQSTLNQWSAYGIDLSLLKNSVEQSRFSLF</sequence>
<dbReference type="Pfam" id="PF13385">
    <property type="entry name" value="Laminin_G_3"/>
    <property type="match status" value="1"/>
</dbReference>
<dbReference type="EMBL" id="MN739647">
    <property type="protein sequence ID" value="QHT17946.1"/>
    <property type="molecule type" value="Genomic_DNA"/>
</dbReference>
<evidence type="ECO:0000256" key="1">
    <source>
        <dbReference type="SAM" id="Phobius"/>
    </source>
</evidence>
<accession>A0A6C0DM27</accession>